<dbReference type="PROSITE" id="PS50297">
    <property type="entry name" value="ANK_REP_REGION"/>
    <property type="match status" value="3"/>
</dbReference>
<keyword evidence="1" id="KW-0677">Repeat</keyword>
<comment type="caution">
    <text evidence="5">The sequence shown here is derived from an EMBL/GenBank/DDBJ whole genome shotgun (WGS) entry which is preliminary data.</text>
</comment>
<dbReference type="Proteomes" id="UP000549394">
    <property type="component" value="Unassembled WGS sequence"/>
</dbReference>
<dbReference type="PROSITE" id="PS50088">
    <property type="entry name" value="ANK_REPEAT"/>
    <property type="match status" value="3"/>
</dbReference>
<evidence type="ECO:0000256" key="3">
    <source>
        <dbReference type="PROSITE-ProRule" id="PRU00023"/>
    </source>
</evidence>
<dbReference type="InterPro" id="IPR002110">
    <property type="entry name" value="Ankyrin_rpt"/>
</dbReference>
<feature type="repeat" description="ANK" evidence="3">
    <location>
        <begin position="103"/>
        <end position="135"/>
    </location>
</feature>
<dbReference type="InterPro" id="IPR036770">
    <property type="entry name" value="Ankyrin_rpt-contain_sf"/>
</dbReference>
<reference evidence="5 6" key="1">
    <citation type="submission" date="2020-08" db="EMBL/GenBank/DDBJ databases">
        <authorList>
            <person name="Hejnol A."/>
        </authorList>
    </citation>
    <scope>NUCLEOTIDE SEQUENCE [LARGE SCALE GENOMIC DNA]</scope>
</reference>
<evidence type="ECO:0000313" key="6">
    <source>
        <dbReference type="Proteomes" id="UP000549394"/>
    </source>
</evidence>
<evidence type="ECO:0000313" key="5">
    <source>
        <dbReference type="EMBL" id="CAD5115405.1"/>
    </source>
</evidence>
<name>A0A7I8VGV2_9ANNE</name>
<dbReference type="SUPFAM" id="SSF48403">
    <property type="entry name" value="Ankyrin repeat"/>
    <property type="match status" value="1"/>
</dbReference>
<evidence type="ECO:0000256" key="2">
    <source>
        <dbReference type="ARBA" id="ARBA00023043"/>
    </source>
</evidence>
<feature type="region of interest" description="Disordered" evidence="4">
    <location>
        <begin position="181"/>
        <end position="204"/>
    </location>
</feature>
<dbReference type="EMBL" id="CAJFCJ010000006">
    <property type="protein sequence ID" value="CAD5115405.1"/>
    <property type="molecule type" value="Genomic_DNA"/>
</dbReference>
<proteinExistence type="predicted"/>
<dbReference type="Pfam" id="PF00023">
    <property type="entry name" value="Ank"/>
    <property type="match status" value="1"/>
</dbReference>
<feature type="compositionally biased region" description="Basic and acidic residues" evidence="4">
    <location>
        <begin position="185"/>
        <end position="204"/>
    </location>
</feature>
<dbReference type="PANTHER" id="PTHR24198">
    <property type="entry name" value="ANKYRIN REPEAT AND PROTEIN KINASE DOMAIN-CONTAINING PROTEIN"/>
    <property type="match status" value="1"/>
</dbReference>
<keyword evidence="2 3" id="KW-0040">ANK repeat</keyword>
<evidence type="ECO:0000256" key="1">
    <source>
        <dbReference type="ARBA" id="ARBA00022737"/>
    </source>
</evidence>
<accession>A0A7I8VGV2</accession>
<evidence type="ECO:0000256" key="4">
    <source>
        <dbReference type="SAM" id="MobiDB-lite"/>
    </source>
</evidence>
<feature type="repeat" description="ANK" evidence="3">
    <location>
        <begin position="69"/>
        <end position="101"/>
    </location>
</feature>
<feature type="repeat" description="ANK" evidence="3">
    <location>
        <begin position="36"/>
        <end position="68"/>
    </location>
</feature>
<dbReference type="Gene3D" id="1.25.40.20">
    <property type="entry name" value="Ankyrin repeat-containing domain"/>
    <property type="match status" value="1"/>
</dbReference>
<dbReference type="PANTHER" id="PTHR24198:SF165">
    <property type="entry name" value="ANKYRIN REPEAT-CONTAINING PROTEIN-RELATED"/>
    <property type="match status" value="1"/>
</dbReference>
<organism evidence="5 6">
    <name type="scientific">Dimorphilus gyrociliatus</name>
    <dbReference type="NCBI Taxonomy" id="2664684"/>
    <lineage>
        <taxon>Eukaryota</taxon>
        <taxon>Metazoa</taxon>
        <taxon>Spiralia</taxon>
        <taxon>Lophotrochozoa</taxon>
        <taxon>Annelida</taxon>
        <taxon>Polychaeta</taxon>
        <taxon>Polychaeta incertae sedis</taxon>
        <taxon>Dinophilidae</taxon>
        <taxon>Dimorphilus</taxon>
    </lineage>
</organism>
<dbReference type="AlphaFoldDB" id="A0A7I8VGV2"/>
<dbReference type="SMART" id="SM00248">
    <property type="entry name" value="ANK"/>
    <property type="match status" value="3"/>
</dbReference>
<keyword evidence="6" id="KW-1185">Reference proteome</keyword>
<sequence>MDRLSDNEIEALSQYRHIIESELLQDDLSVSQSEGFGLRALHIVSRAGEVNVAKMLLSKGANVNFKTKKGLTPLHYAVLSGKTDIVQLLLLFGAKPDEKSKQDGKTPLHMAAGRGELEIVRCLLDSGADVSIPDFDKVLPKDTALSAGFERCSCLLEHHEQIQSRAAPGVTRVYIPELEEENEADTSKLLDHTDDVHETSKLLT</sequence>
<dbReference type="Pfam" id="PF12796">
    <property type="entry name" value="Ank_2"/>
    <property type="match status" value="1"/>
</dbReference>
<dbReference type="OrthoDB" id="5946465at2759"/>
<dbReference type="PRINTS" id="PR01415">
    <property type="entry name" value="ANKYRIN"/>
</dbReference>
<protein>
    <submittedName>
        <fullName evidence="5">Uncharacterized protein</fullName>
    </submittedName>
</protein>
<gene>
    <name evidence="5" type="ORF">DGYR_LOCUS4150</name>
</gene>